<protein>
    <submittedName>
        <fullName evidence="2">Uncharacterized protein</fullName>
    </submittedName>
</protein>
<dbReference type="EMBL" id="CP069798">
    <property type="protein sequence ID" value="QRQ82009.1"/>
    <property type="molecule type" value="Genomic_DNA"/>
</dbReference>
<reference evidence="2" key="1">
    <citation type="submission" date="2021-02" db="EMBL/GenBank/DDBJ databases">
        <title>Neisseriaceae sp. 26B isolated from the cloaca of a Common Toad-headed Turtle (Mesoclemmys nasuta).</title>
        <authorList>
            <person name="Spergser J."/>
            <person name="Busse H.-J."/>
        </authorList>
    </citation>
    <scope>NUCLEOTIDE SEQUENCE</scope>
    <source>
        <strain evidence="2">26B</strain>
    </source>
</reference>
<keyword evidence="1" id="KW-0732">Signal</keyword>
<feature type="chain" id="PRO_5034449027" evidence="1">
    <location>
        <begin position="22"/>
        <end position="130"/>
    </location>
</feature>
<evidence type="ECO:0000313" key="2">
    <source>
        <dbReference type="EMBL" id="QRQ82009.1"/>
    </source>
</evidence>
<sequence length="130" mass="14855">MKLFRLCVLMVLLAASGSVWAQRMIPQNMRVATLKSVAYPQVVLANDGWSWMRILTAGWLDGSKVYTLAPGVRVRNQQNLFEVYGRLPGYSGQAVAIRFDQNNNIDELWILTAEEREVLRMRAKGIETRR</sequence>
<evidence type="ECO:0000313" key="3">
    <source>
        <dbReference type="Proteomes" id="UP000653156"/>
    </source>
</evidence>
<organism evidence="2 3">
    <name type="scientific">Paralysiella testudinis</name>
    <dbReference type="NCBI Taxonomy" id="2809020"/>
    <lineage>
        <taxon>Bacteria</taxon>
        <taxon>Pseudomonadati</taxon>
        <taxon>Pseudomonadota</taxon>
        <taxon>Betaproteobacteria</taxon>
        <taxon>Neisseriales</taxon>
        <taxon>Neisseriaceae</taxon>
        <taxon>Paralysiella</taxon>
    </lineage>
</organism>
<dbReference type="AlphaFoldDB" id="A0A892ZMB5"/>
<accession>A0A892ZMB5</accession>
<proteinExistence type="predicted"/>
<dbReference type="Proteomes" id="UP000653156">
    <property type="component" value="Chromosome"/>
</dbReference>
<feature type="signal peptide" evidence="1">
    <location>
        <begin position="1"/>
        <end position="21"/>
    </location>
</feature>
<name>A0A892ZMB5_9NEIS</name>
<gene>
    <name evidence="2" type="ORF">JQU52_00750</name>
</gene>
<evidence type="ECO:0000256" key="1">
    <source>
        <dbReference type="SAM" id="SignalP"/>
    </source>
</evidence>
<dbReference type="KEGG" id="ptes:JQU52_00750"/>
<dbReference type="RefSeq" id="WP_230339306.1">
    <property type="nucleotide sequence ID" value="NZ_CP069798.1"/>
</dbReference>
<keyword evidence="3" id="KW-1185">Reference proteome</keyword>